<evidence type="ECO:0000313" key="8">
    <source>
        <dbReference type="Proteomes" id="UP001172155"/>
    </source>
</evidence>
<evidence type="ECO:0000256" key="4">
    <source>
        <dbReference type="ARBA" id="ARBA00022989"/>
    </source>
</evidence>
<organism evidence="7 8">
    <name type="scientific">Schizothecium vesticola</name>
    <dbReference type="NCBI Taxonomy" id="314040"/>
    <lineage>
        <taxon>Eukaryota</taxon>
        <taxon>Fungi</taxon>
        <taxon>Dikarya</taxon>
        <taxon>Ascomycota</taxon>
        <taxon>Pezizomycotina</taxon>
        <taxon>Sordariomycetes</taxon>
        <taxon>Sordariomycetidae</taxon>
        <taxon>Sordariales</taxon>
        <taxon>Schizotheciaceae</taxon>
        <taxon>Schizothecium</taxon>
    </lineage>
</organism>
<evidence type="ECO:0000256" key="1">
    <source>
        <dbReference type="ARBA" id="ARBA00004141"/>
    </source>
</evidence>
<keyword evidence="8" id="KW-1185">Reference proteome</keyword>
<comment type="similarity">
    <text evidence="2 6">Belongs to the OST5 family.</text>
</comment>
<protein>
    <recommendedName>
        <fullName evidence="6">Dolichyl-diphosphooligosaccharide-protein glycosyltransferase subunit OST5</fullName>
    </recommendedName>
</protein>
<keyword evidence="3 6" id="KW-0812">Transmembrane</keyword>
<dbReference type="GO" id="GO:0008250">
    <property type="term" value="C:oligosaccharyltransferase complex"/>
    <property type="evidence" value="ECO:0007669"/>
    <property type="project" value="UniProtKB-UniRule"/>
</dbReference>
<keyword evidence="5 6" id="KW-0472">Membrane</keyword>
<comment type="subcellular location">
    <subcellularLocation>
        <location evidence="1 6">Membrane</location>
        <topology evidence="1 6">Multi-pass membrane protein</topology>
    </subcellularLocation>
</comment>
<comment type="subunit">
    <text evidence="6">Component of the oligosaccharyltransferase (OST) complex.</text>
</comment>
<reference evidence="7" key="1">
    <citation type="submission" date="2023-06" db="EMBL/GenBank/DDBJ databases">
        <title>Genome-scale phylogeny and comparative genomics of the fungal order Sordariales.</title>
        <authorList>
            <consortium name="Lawrence Berkeley National Laboratory"/>
            <person name="Hensen N."/>
            <person name="Bonometti L."/>
            <person name="Westerberg I."/>
            <person name="Brannstrom I.O."/>
            <person name="Guillou S."/>
            <person name="Cros-Aarteil S."/>
            <person name="Calhoun S."/>
            <person name="Haridas S."/>
            <person name="Kuo A."/>
            <person name="Mondo S."/>
            <person name="Pangilinan J."/>
            <person name="Riley R."/>
            <person name="LaButti K."/>
            <person name="Andreopoulos B."/>
            <person name="Lipzen A."/>
            <person name="Chen C."/>
            <person name="Yanf M."/>
            <person name="Daum C."/>
            <person name="Ng V."/>
            <person name="Clum A."/>
            <person name="Steindorff A."/>
            <person name="Ohm R."/>
            <person name="Martin F."/>
            <person name="Silar P."/>
            <person name="Natvig D."/>
            <person name="Lalanne C."/>
            <person name="Gautier V."/>
            <person name="Ament-velasquez S.L."/>
            <person name="Kruys A."/>
            <person name="Hutchinson M.I."/>
            <person name="Powell A.J."/>
            <person name="Barry K."/>
            <person name="Miller A.N."/>
            <person name="Grigoriev I.V."/>
            <person name="Debuchy R."/>
            <person name="Gladieux P."/>
            <person name="Thoren M.H."/>
            <person name="Johannesson H."/>
        </authorList>
    </citation>
    <scope>NUCLEOTIDE SEQUENCE</scope>
    <source>
        <strain evidence="7">SMH3187-1</strain>
    </source>
</reference>
<dbReference type="Pfam" id="PF05251">
    <property type="entry name" value="Ost5"/>
    <property type="match status" value="1"/>
</dbReference>
<evidence type="ECO:0000256" key="6">
    <source>
        <dbReference type="RuleBase" id="RU367008"/>
    </source>
</evidence>
<gene>
    <name evidence="7" type="ORF">B0T18DRAFT_324880</name>
</gene>
<dbReference type="EMBL" id="JAUKUD010000004">
    <property type="protein sequence ID" value="KAK0745798.1"/>
    <property type="molecule type" value="Genomic_DNA"/>
</dbReference>
<sequence length="96" mass="10055">MDSSLHEVWQAASSQPFLPAVGKNSQFAVGFTLLVGGLLLSAIFAIRTLRPINPPSASTDDEPERSFANLAVIGVPAALALGFGVVYMFCAVGVYV</sequence>
<comment type="function">
    <text evidence="6">Subunit of the oligosaccharyl transferase (OST) complex that catalyzes the initial transfer of a defined glycan (Glc(3)Man(9)GlcNAc(2) in eukaryotes) from the lipid carrier dolichol-pyrophosphate to an asparagine residue within an Asn-X-Ser/Thr consensus motif in nascent polypeptide chains, the first step in protein N-glycosylation. N-glycosylation occurs cotranslationally and the complex associates with the Sec61 complex at the channel-forming translocon complex that mediates protein translocation across the endoplasmic reticulum (ER). All subunits are required for a maximal enzyme activity.</text>
</comment>
<feature type="transmembrane region" description="Helical" evidence="6">
    <location>
        <begin position="27"/>
        <end position="46"/>
    </location>
</feature>
<keyword evidence="4 6" id="KW-1133">Transmembrane helix</keyword>
<dbReference type="Proteomes" id="UP001172155">
    <property type="component" value="Unassembled WGS sequence"/>
</dbReference>
<evidence type="ECO:0000256" key="5">
    <source>
        <dbReference type="ARBA" id="ARBA00023136"/>
    </source>
</evidence>
<evidence type="ECO:0000256" key="3">
    <source>
        <dbReference type="ARBA" id="ARBA00022692"/>
    </source>
</evidence>
<feature type="transmembrane region" description="Helical" evidence="6">
    <location>
        <begin position="67"/>
        <end position="95"/>
    </location>
</feature>
<comment type="caution">
    <text evidence="7">The sequence shown here is derived from an EMBL/GenBank/DDBJ whole genome shotgun (WGS) entry which is preliminary data.</text>
</comment>
<proteinExistence type="inferred from homology"/>
<dbReference type="GO" id="GO:0006487">
    <property type="term" value="P:protein N-linked glycosylation"/>
    <property type="evidence" value="ECO:0007669"/>
    <property type="project" value="UniProtKB-UniRule"/>
</dbReference>
<dbReference type="InterPro" id="IPR007915">
    <property type="entry name" value="TMEM258/Ost5"/>
</dbReference>
<evidence type="ECO:0000313" key="7">
    <source>
        <dbReference type="EMBL" id="KAK0745798.1"/>
    </source>
</evidence>
<name>A0AA40K4P1_9PEZI</name>
<dbReference type="AlphaFoldDB" id="A0AA40K4P1"/>
<accession>A0AA40K4P1</accession>
<evidence type="ECO:0000256" key="2">
    <source>
        <dbReference type="ARBA" id="ARBA00009825"/>
    </source>
</evidence>